<reference evidence="2 3" key="1">
    <citation type="submission" date="2019-04" db="EMBL/GenBank/DDBJ databases">
        <authorList>
            <person name="Li Y."/>
            <person name="Wang J."/>
        </authorList>
    </citation>
    <scope>NUCLEOTIDE SEQUENCE [LARGE SCALE GENOMIC DNA]</scope>
    <source>
        <strain evidence="2 3">DSM 14668</strain>
    </source>
</reference>
<feature type="domain" description="HEPN" evidence="1">
    <location>
        <begin position="5"/>
        <end position="87"/>
    </location>
</feature>
<protein>
    <submittedName>
        <fullName evidence="2">HEPN domain-containing protein</fullName>
    </submittedName>
</protein>
<gene>
    <name evidence="2" type="ORF">E8A74_03750</name>
</gene>
<dbReference type="InterPro" id="IPR007842">
    <property type="entry name" value="HEPN_dom"/>
</dbReference>
<dbReference type="RefSeq" id="WP_136927507.1">
    <property type="nucleotide sequence ID" value="NZ_SSMQ01000002.1"/>
</dbReference>
<dbReference type="Pfam" id="PF05168">
    <property type="entry name" value="HEPN"/>
    <property type="match status" value="1"/>
</dbReference>
<evidence type="ECO:0000313" key="2">
    <source>
        <dbReference type="EMBL" id="TKD12870.1"/>
    </source>
</evidence>
<keyword evidence="3" id="KW-1185">Reference proteome</keyword>
<accession>A0A4U1JJW2</accession>
<dbReference type="Gene3D" id="1.20.120.330">
    <property type="entry name" value="Nucleotidyltransferases domain 2"/>
    <property type="match status" value="1"/>
</dbReference>
<evidence type="ECO:0000313" key="3">
    <source>
        <dbReference type="Proteomes" id="UP000309215"/>
    </source>
</evidence>
<comment type="caution">
    <text evidence="2">The sequence shown here is derived from an EMBL/GenBank/DDBJ whole genome shotgun (WGS) entry which is preliminary data.</text>
</comment>
<sequence>MKLEQAWMTQAKSDWKTALLLTTEVDDCQRVAKYQQAVEKSVKALAVALTRAKIASYDVGSAHDVARIASSIQAAAPAWSRQYKDLKQLLLKAFARHRIEIIKQLDSVVPQYPAKGQLARRNSEYPFQQAAGDVWCAPCTPATFSKGELKRYEATVKVIVDITDKLVSALGRAIP</sequence>
<name>A0A4U1JJW2_9BACT</name>
<proteinExistence type="predicted"/>
<dbReference type="OrthoDB" id="9846526at2"/>
<dbReference type="AlphaFoldDB" id="A0A4U1JJW2"/>
<dbReference type="Proteomes" id="UP000309215">
    <property type="component" value="Unassembled WGS sequence"/>
</dbReference>
<dbReference type="EMBL" id="SSMQ01000002">
    <property type="protein sequence ID" value="TKD12870.1"/>
    <property type="molecule type" value="Genomic_DNA"/>
</dbReference>
<organism evidence="2 3">
    <name type="scientific">Polyangium fumosum</name>
    <dbReference type="NCBI Taxonomy" id="889272"/>
    <lineage>
        <taxon>Bacteria</taxon>
        <taxon>Pseudomonadati</taxon>
        <taxon>Myxococcota</taxon>
        <taxon>Polyangia</taxon>
        <taxon>Polyangiales</taxon>
        <taxon>Polyangiaceae</taxon>
        <taxon>Polyangium</taxon>
    </lineage>
</organism>
<evidence type="ECO:0000259" key="1">
    <source>
        <dbReference type="Pfam" id="PF05168"/>
    </source>
</evidence>